<dbReference type="AlphaFoldDB" id="A0A6G1JW08"/>
<sequence>MPRQIITHRASIRLIINKPPKRLGRQECPFSSPSIRHASCTVHRKSTTMYVHRNSHATTFTNTGPDLGVGQPKVPSADRFTLTSELQVISRESESTFLLKQHEELAITCVFVVPCVGVAQQDQSPTSKTLCTPPRKPNTFGHEGNTSRRDTWYVVRGTWYVVYGTW</sequence>
<name>A0A6G1JW08_9PLEO</name>
<evidence type="ECO:0000313" key="1">
    <source>
        <dbReference type="EMBL" id="KAF2704728.1"/>
    </source>
</evidence>
<evidence type="ECO:0000313" key="2">
    <source>
        <dbReference type="Proteomes" id="UP000799428"/>
    </source>
</evidence>
<dbReference type="Proteomes" id="UP000799428">
    <property type="component" value="Unassembled WGS sequence"/>
</dbReference>
<keyword evidence="2" id="KW-1185">Reference proteome</keyword>
<proteinExistence type="predicted"/>
<organism evidence="1 2">
    <name type="scientific">Pleomassaria siparia CBS 279.74</name>
    <dbReference type="NCBI Taxonomy" id="1314801"/>
    <lineage>
        <taxon>Eukaryota</taxon>
        <taxon>Fungi</taxon>
        <taxon>Dikarya</taxon>
        <taxon>Ascomycota</taxon>
        <taxon>Pezizomycotina</taxon>
        <taxon>Dothideomycetes</taxon>
        <taxon>Pleosporomycetidae</taxon>
        <taxon>Pleosporales</taxon>
        <taxon>Pleomassariaceae</taxon>
        <taxon>Pleomassaria</taxon>
    </lineage>
</organism>
<dbReference type="EMBL" id="MU005781">
    <property type="protein sequence ID" value="KAF2704728.1"/>
    <property type="molecule type" value="Genomic_DNA"/>
</dbReference>
<accession>A0A6G1JW08</accession>
<reference evidence="1" key="1">
    <citation type="journal article" date="2020" name="Stud. Mycol.">
        <title>101 Dothideomycetes genomes: a test case for predicting lifestyles and emergence of pathogens.</title>
        <authorList>
            <person name="Haridas S."/>
            <person name="Albert R."/>
            <person name="Binder M."/>
            <person name="Bloem J."/>
            <person name="Labutti K."/>
            <person name="Salamov A."/>
            <person name="Andreopoulos B."/>
            <person name="Baker S."/>
            <person name="Barry K."/>
            <person name="Bills G."/>
            <person name="Bluhm B."/>
            <person name="Cannon C."/>
            <person name="Castanera R."/>
            <person name="Culley D."/>
            <person name="Daum C."/>
            <person name="Ezra D."/>
            <person name="Gonzalez J."/>
            <person name="Henrissat B."/>
            <person name="Kuo A."/>
            <person name="Liang C."/>
            <person name="Lipzen A."/>
            <person name="Lutzoni F."/>
            <person name="Magnuson J."/>
            <person name="Mondo S."/>
            <person name="Nolan M."/>
            <person name="Ohm R."/>
            <person name="Pangilinan J."/>
            <person name="Park H.-J."/>
            <person name="Ramirez L."/>
            <person name="Alfaro M."/>
            <person name="Sun H."/>
            <person name="Tritt A."/>
            <person name="Yoshinaga Y."/>
            <person name="Zwiers L.-H."/>
            <person name="Turgeon B."/>
            <person name="Goodwin S."/>
            <person name="Spatafora J."/>
            <person name="Crous P."/>
            <person name="Grigoriev I."/>
        </authorList>
    </citation>
    <scope>NUCLEOTIDE SEQUENCE</scope>
    <source>
        <strain evidence="1">CBS 279.74</strain>
    </source>
</reference>
<protein>
    <submittedName>
        <fullName evidence="1">Uncharacterized protein</fullName>
    </submittedName>
</protein>
<gene>
    <name evidence="1" type="ORF">K504DRAFT_110614</name>
</gene>